<dbReference type="EMBL" id="CP114040">
    <property type="protein sequence ID" value="WAS90643.1"/>
    <property type="molecule type" value="Genomic_DNA"/>
</dbReference>
<protein>
    <submittedName>
        <fullName evidence="1">Uncharacterized protein</fullName>
    </submittedName>
</protein>
<name>A0ABY7GUL0_9BACT</name>
<sequence>MKEIWYSGGAPFGGDGTYGEYPLAKLPRIAVPLRGTFAWLPPSADGGLAYADRREYEPVATTEGLSPEQALLQAIFGPPPEPAPPRPGWEPLTQLAVDASAVGLAVPPEMIAFLSRPELFERVPTCTACYLELSRRLLPAPVRDRRLIRFLNDQQCSVLWYVMLAPDGGHSIVAAYPRWKNRRREVTAELDDEITPTGFVRCASSFEEFIYRFWIENSIWYAEHRNPSRPPTPEQAAYAEHARGTLVG</sequence>
<reference evidence="1" key="1">
    <citation type="submission" date="2022-11" db="EMBL/GenBank/DDBJ databases">
        <title>Minimal conservation of predation-associated metabolite biosynthetic gene clusters underscores biosynthetic potential of Myxococcota including descriptions for ten novel species: Archangium lansinium sp. nov., Myxococcus landrumus sp. nov., Nannocystis bai.</title>
        <authorList>
            <person name="Ahearne A."/>
            <person name="Stevens C."/>
            <person name="Dowd S."/>
        </authorList>
    </citation>
    <scope>NUCLEOTIDE SEQUENCE</scope>
    <source>
        <strain evidence="1">Fl3</strain>
    </source>
</reference>
<gene>
    <name evidence="1" type="ORF">O0S08_31025</name>
</gene>
<evidence type="ECO:0000313" key="1">
    <source>
        <dbReference type="EMBL" id="WAS90643.1"/>
    </source>
</evidence>
<dbReference type="RefSeq" id="WP_269032970.1">
    <property type="nucleotide sequence ID" value="NZ_CP114040.1"/>
</dbReference>
<evidence type="ECO:0000313" key="2">
    <source>
        <dbReference type="Proteomes" id="UP001164459"/>
    </source>
</evidence>
<dbReference type="Proteomes" id="UP001164459">
    <property type="component" value="Chromosome"/>
</dbReference>
<organism evidence="1 2">
    <name type="scientific">Nannocystis punicea</name>
    <dbReference type="NCBI Taxonomy" id="2995304"/>
    <lineage>
        <taxon>Bacteria</taxon>
        <taxon>Pseudomonadati</taxon>
        <taxon>Myxococcota</taxon>
        <taxon>Polyangia</taxon>
        <taxon>Nannocystales</taxon>
        <taxon>Nannocystaceae</taxon>
        <taxon>Nannocystis</taxon>
    </lineage>
</organism>
<keyword evidence="2" id="KW-1185">Reference proteome</keyword>
<accession>A0ABY7GUL0</accession>
<proteinExistence type="predicted"/>